<sequence>MRLIAVWAMLLPFALASLVAQGVMPGKASDGTLTLIICSGDSFVEMVVDPVTMEPVSDNQDRDDQRAASGYCAWAAAHPVCAEPVAVAIHGPVSQARAVLRPPSPTILRVAAATGLPPSTGPPYSV</sequence>
<proteinExistence type="predicted"/>
<dbReference type="EMBL" id="JAESJJ010000044">
    <property type="protein sequence ID" value="MBL3611061.1"/>
    <property type="molecule type" value="Genomic_DNA"/>
</dbReference>
<evidence type="ECO:0008006" key="4">
    <source>
        <dbReference type="Google" id="ProtNLM"/>
    </source>
</evidence>
<organism evidence="2 3">
    <name type="scientific">Rhodovulum sulfidophilum</name>
    <name type="common">Rhodobacter sulfidophilus</name>
    <dbReference type="NCBI Taxonomy" id="35806"/>
    <lineage>
        <taxon>Bacteria</taxon>
        <taxon>Pseudomonadati</taxon>
        <taxon>Pseudomonadota</taxon>
        <taxon>Alphaproteobacteria</taxon>
        <taxon>Rhodobacterales</taxon>
        <taxon>Paracoccaceae</taxon>
        <taxon>Rhodovulum</taxon>
    </lineage>
</organism>
<keyword evidence="1" id="KW-0732">Signal</keyword>
<comment type="caution">
    <text evidence="2">The sequence shown here is derived from an EMBL/GenBank/DDBJ whole genome shotgun (WGS) entry which is preliminary data.</text>
</comment>
<evidence type="ECO:0000313" key="3">
    <source>
        <dbReference type="Proteomes" id="UP000604473"/>
    </source>
</evidence>
<gene>
    <name evidence="2" type="ORF">JMM60_20205</name>
</gene>
<accession>A0ABS1RY91</accession>
<evidence type="ECO:0000256" key="1">
    <source>
        <dbReference type="SAM" id="SignalP"/>
    </source>
</evidence>
<reference evidence="2 3" key="1">
    <citation type="submission" date="2021-01" db="EMBL/GenBank/DDBJ databases">
        <title>Draft genomes of Rhodovulum sulfidophilum.</title>
        <authorList>
            <person name="Guzman M.S."/>
        </authorList>
    </citation>
    <scope>NUCLEOTIDE SEQUENCE [LARGE SCALE GENOMIC DNA]</scope>
    <source>
        <strain evidence="2 3">AB35</strain>
    </source>
</reference>
<dbReference type="RefSeq" id="WP_202250555.1">
    <property type="nucleotide sequence ID" value="NZ_JAESJJ010000044.1"/>
</dbReference>
<feature type="chain" id="PRO_5047486283" description="DUF2946 domain-containing protein" evidence="1">
    <location>
        <begin position="23"/>
        <end position="126"/>
    </location>
</feature>
<feature type="signal peptide" evidence="1">
    <location>
        <begin position="1"/>
        <end position="22"/>
    </location>
</feature>
<dbReference type="InterPro" id="IPR021333">
    <property type="entry name" value="DUF2946"/>
</dbReference>
<dbReference type="Pfam" id="PF11162">
    <property type="entry name" value="DUF2946"/>
    <property type="match status" value="1"/>
</dbReference>
<keyword evidence="3" id="KW-1185">Reference proteome</keyword>
<evidence type="ECO:0000313" key="2">
    <source>
        <dbReference type="EMBL" id="MBL3611061.1"/>
    </source>
</evidence>
<dbReference type="Proteomes" id="UP000604473">
    <property type="component" value="Unassembled WGS sequence"/>
</dbReference>
<name>A0ABS1RY91_RHOSU</name>
<protein>
    <recommendedName>
        <fullName evidence="4">DUF2946 domain-containing protein</fullName>
    </recommendedName>
</protein>